<gene>
    <name evidence="1" type="ORF">FNV43_RR19883</name>
</gene>
<accession>A0A8K0E0F7</accession>
<evidence type="ECO:0000313" key="1">
    <source>
        <dbReference type="EMBL" id="KAF3437130.1"/>
    </source>
</evidence>
<sequence length="153" mass="17306">MPPRPARPEIYLTISRRRFGSSGSPVVRFGLTTGGMPIIELFVTRRFTRIHLEGGDFDGWPDESLAPFTSAIRDMYLHLSTTACRWLDTLGSVLFLRFAFRAFFCRIPTDDVLIRRVSPASKCDRGKELEAASSLRLALRCHLGLSWGCLRID</sequence>
<proteinExistence type="predicted"/>
<dbReference type="AlphaFoldDB" id="A0A8K0E0F7"/>
<dbReference type="Proteomes" id="UP000796880">
    <property type="component" value="Unassembled WGS sequence"/>
</dbReference>
<organism evidence="1 2">
    <name type="scientific">Rhamnella rubrinervis</name>
    <dbReference type="NCBI Taxonomy" id="2594499"/>
    <lineage>
        <taxon>Eukaryota</taxon>
        <taxon>Viridiplantae</taxon>
        <taxon>Streptophyta</taxon>
        <taxon>Embryophyta</taxon>
        <taxon>Tracheophyta</taxon>
        <taxon>Spermatophyta</taxon>
        <taxon>Magnoliopsida</taxon>
        <taxon>eudicotyledons</taxon>
        <taxon>Gunneridae</taxon>
        <taxon>Pentapetalae</taxon>
        <taxon>rosids</taxon>
        <taxon>fabids</taxon>
        <taxon>Rosales</taxon>
        <taxon>Rhamnaceae</taxon>
        <taxon>rhamnoid group</taxon>
        <taxon>Rhamneae</taxon>
        <taxon>Rhamnella</taxon>
    </lineage>
</organism>
<protein>
    <submittedName>
        <fullName evidence="1">Uncharacterized protein</fullName>
    </submittedName>
</protein>
<comment type="caution">
    <text evidence="1">The sequence shown here is derived from an EMBL/GenBank/DDBJ whole genome shotgun (WGS) entry which is preliminary data.</text>
</comment>
<evidence type="ECO:0000313" key="2">
    <source>
        <dbReference type="Proteomes" id="UP000796880"/>
    </source>
</evidence>
<dbReference type="EMBL" id="VOIH02000009">
    <property type="protein sequence ID" value="KAF3437130.1"/>
    <property type="molecule type" value="Genomic_DNA"/>
</dbReference>
<reference evidence="1" key="1">
    <citation type="submission" date="2020-03" db="EMBL/GenBank/DDBJ databases">
        <title>A high-quality chromosome-level genome assembly of a woody plant with both climbing and erect habits, Rhamnella rubrinervis.</title>
        <authorList>
            <person name="Lu Z."/>
            <person name="Yang Y."/>
            <person name="Zhu X."/>
            <person name="Sun Y."/>
        </authorList>
    </citation>
    <scope>NUCLEOTIDE SEQUENCE</scope>
    <source>
        <strain evidence="1">BYM</strain>
        <tissue evidence="1">Leaf</tissue>
    </source>
</reference>
<keyword evidence="2" id="KW-1185">Reference proteome</keyword>
<name>A0A8K0E0F7_9ROSA</name>